<feature type="transmembrane region" description="Helical" evidence="1">
    <location>
        <begin position="39"/>
        <end position="58"/>
    </location>
</feature>
<evidence type="ECO:0000313" key="2">
    <source>
        <dbReference type="EMBL" id="EST47913.1"/>
    </source>
</evidence>
<keyword evidence="1" id="KW-1133">Transmembrane helix</keyword>
<gene>
    <name evidence="2" type="ORF">SS50377_12019</name>
    <name evidence="3" type="ORF">SS50377_22840</name>
    <name evidence="4" type="ORF">SS50377_22855</name>
</gene>
<dbReference type="VEuPathDB" id="GiardiaDB:SS50377_22855"/>
<keyword evidence="5" id="KW-1185">Reference proteome</keyword>
<feature type="transmembrane region" description="Helical" evidence="1">
    <location>
        <begin position="116"/>
        <end position="134"/>
    </location>
</feature>
<dbReference type="VEuPathDB" id="GiardiaDB:SS50377_22840"/>
<feature type="transmembrane region" description="Helical" evidence="1">
    <location>
        <begin position="12"/>
        <end position="32"/>
    </location>
</feature>
<dbReference type="EMBL" id="AUWU02000003">
    <property type="protein sequence ID" value="KAH0575213.1"/>
    <property type="molecule type" value="Genomic_DNA"/>
</dbReference>
<dbReference type="Proteomes" id="UP000018208">
    <property type="component" value="Unassembled WGS sequence"/>
</dbReference>
<feature type="transmembrane region" description="Helical" evidence="1">
    <location>
        <begin position="78"/>
        <end position="104"/>
    </location>
</feature>
<keyword evidence="1 2" id="KW-0812">Transmembrane</keyword>
<evidence type="ECO:0000256" key="1">
    <source>
        <dbReference type="SAM" id="Phobius"/>
    </source>
</evidence>
<proteinExistence type="predicted"/>
<feature type="transmembrane region" description="Helical" evidence="1">
    <location>
        <begin position="140"/>
        <end position="156"/>
    </location>
</feature>
<name>V6LUH6_9EUKA</name>
<reference evidence="3" key="2">
    <citation type="submission" date="2020-12" db="EMBL/GenBank/DDBJ databases">
        <title>New Spironucleus salmonicida genome in near-complete chromosomes.</title>
        <authorList>
            <person name="Xu F."/>
            <person name="Kurt Z."/>
            <person name="Jimenez-Gonzalez A."/>
            <person name="Astvaldsson A."/>
            <person name="Andersson J.O."/>
            <person name="Svard S.G."/>
        </authorList>
    </citation>
    <scope>NUCLEOTIDE SEQUENCE</scope>
    <source>
        <strain evidence="3">ATCC 50377</strain>
    </source>
</reference>
<dbReference type="EMBL" id="KI546021">
    <property type="protein sequence ID" value="EST47913.1"/>
    <property type="molecule type" value="Genomic_DNA"/>
</dbReference>
<accession>V6LUH6</accession>
<dbReference type="EMBL" id="AUWU02000003">
    <property type="protein sequence ID" value="KAH0575228.1"/>
    <property type="molecule type" value="Genomic_DNA"/>
</dbReference>
<sequence>MNEFALQLLKCLLSVLASLPIAVIVFGTVFLCCGMSPRYFEIFYGDIISSLTLASLLTQRTFKEAEKRLEKLHYVVKYIIVSSLVVGCGVLLFAAESFFVLRYFPGQTDIIILHRYWFTITVMMSLFFFDHQVIHHPYPYKIIFWYLISWLLYYVINDSIPLSLARTTIYIGFYRHHILRFMPTEFLTTPNRLVIFSVLLCLHTIIFQELAMLSDASAELAQYRAIYYQSFLNFGFTLANHRLVKRQQQKVLVNKKYLPVYILICYGYGIIIGFLVMLVYHGVFFPYFFQKVISQELPKTDSLYVASTLNWIDRVSYVQTLSYVRPKEDVEQPHDDHHGLIVSTPHSVTENLSQLEHVL</sequence>
<evidence type="ECO:0000313" key="4">
    <source>
        <dbReference type="EMBL" id="KAH0575228.1"/>
    </source>
</evidence>
<dbReference type="AlphaFoldDB" id="V6LUH6"/>
<evidence type="ECO:0000313" key="5">
    <source>
        <dbReference type="Proteomes" id="UP000018208"/>
    </source>
</evidence>
<feature type="transmembrane region" description="Helical" evidence="1">
    <location>
        <begin position="225"/>
        <end position="244"/>
    </location>
</feature>
<keyword evidence="1" id="KW-0472">Membrane</keyword>
<feature type="transmembrane region" description="Helical" evidence="1">
    <location>
        <begin position="265"/>
        <end position="289"/>
    </location>
</feature>
<evidence type="ECO:0000313" key="3">
    <source>
        <dbReference type="EMBL" id="KAH0575213.1"/>
    </source>
</evidence>
<protein>
    <submittedName>
        <fullName evidence="2">Transmembrane domain-containing protein</fullName>
    </submittedName>
</protein>
<organism evidence="2">
    <name type="scientific">Spironucleus salmonicida</name>
    <dbReference type="NCBI Taxonomy" id="348837"/>
    <lineage>
        <taxon>Eukaryota</taxon>
        <taxon>Metamonada</taxon>
        <taxon>Diplomonadida</taxon>
        <taxon>Hexamitidae</taxon>
        <taxon>Hexamitinae</taxon>
        <taxon>Spironucleus</taxon>
    </lineage>
</organism>
<reference evidence="2 3" key="1">
    <citation type="journal article" date="2014" name="PLoS Genet.">
        <title>The Genome of Spironucleus salmonicida Highlights a Fish Pathogen Adapted to Fluctuating Environments.</title>
        <authorList>
            <person name="Xu F."/>
            <person name="Jerlstrom-Hultqvist J."/>
            <person name="Einarsson E."/>
            <person name="Astvaldsson A."/>
            <person name="Svard S.G."/>
            <person name="Andersson J.O."/>
        </authorList>
    </citation>
    <scope>NUCLEOTIDE SEQUENCE</scope>
    <source>
        <strain evidence="3">ATCC 50377</strain>
    </source>
</reference>